<dbReference type="Proteomes" id="UP000249016">
    <property type="component" value="Unassembled WGS sequence"/>
</dbReference>
<keyword evidence="1" id="KW-0418">Kinase</keyword>
<name>A0A327NG93_9BACT</name>
<evidence type="ECO:0000313" key="2">
    <source>
        <dbReference type="Proteomes" id="UP000249016"/>
    </source>
</evidence>
<dbReference type="EMBL" id="QLII01000001">
    <property type="protein sequence ID" value="RAI73289.1"/>
    <property type="molecule type" value="Genomic_DNA"/>
</dbReference>
<keyword evidence="1" id="KW-0808">Transferase</keyword>
<accession>A0A327NG93</accession>
<dbReference type="GO" id="GO:0016301">
    <property type="term" value="F:kinase activity"/>
    <property type="evidence" value="ECO:0007669"/>
    <property type="project" value="UniProtKB-KW"/>
</dbReference>
<keyword evidence="2" id="KW-1185">Reference proteome</keyword>
<sequence length="92" mass="10025">MSVSRDVRDQVEDLKERFPDLSNFEALQIATKIIKIEAYKEANVTDRKGAPSALEAIAQCLGKGGQFSLTITDAVNDVAQALNNMATAIEKK</sequence>
<organism evidence="1 2">
    <name type="scientific">Spirosoma telluris</name>
    <dbReference type="NCBI Taxonomy" id="2183553"/>
    <lineage>
        <taxon>Bacteria</taxon>
        <taxon>Pseudomonadati</taxon>
        <taxon>Bacteroidota</taxon>
        <taxon>Cytophagia</taxon>
        <taxon>Cytophagales</taxon>
        <taxon>Cytophagaceae</taxon>
        <taxon>Spirosoma</taxon>
    </lineage>
</organism>
<comment type="caution">
    <text evidence="1">The sequence shown here is derived from an EMBL/GenBank/DDBJ whole genome shotgun (WGS) entry which is preliminary data.</text>
</comment>
<dbReference type="AlphaFoldDB" id="A0A327NG93"/>
<gene>
    <name evidence="1" type="ORF">HMF3257_00530</name>
</gene>
<reference evidence="1 2" key="1">
    <citation type="submission" date="2018-06" db="EMBL/GenBank/DDBJ databases">
        <title>Spirosoma sp. HMF3257 Genome sequencing and assembly.</title>
        <authorList>
            <person name="Kang H."/>
            <person name="Cha I."/>
            <person name="Kim H."/>
            <person name="Kang J."/>
            <person name="Joh K."/>
        </authorList>
    </citation>
    <scope>NUCLEOTIDE SEQUENCE [LARGE SCALE GENOMIC DNA]</scope>
    <source>
        <strain evidence="1 2">HMF3257</strain>
    </source>
</reference>
<dbReference type="RefSeq" id="WP_111340171.1">
    <property type="nucleotide sequence ID" value="NZ_QLII01000001.1"/>
</dbReference>
<protein>
    <submittedName>
        <fullName evidence="1">Histidine kinase</fullName>
    </submittedName>
</protein>
<proteinExistence type="predicted"/>
<evidence type="ECO:0000313" key="1">
    <source>
        <dbReference type="EMBL" id="RAI73289.1"/>
    </source>
</evidence>